<dbReference type="Proteomes" id="UP000024635">
    <property type="component" value="Unassembled WGS sequence"/>
</dbReference>
<evidence type="ECO:0000313" key="4">
    <source>
        <dbReference type="Proteomes" id="UP000024635"/>
    </source>
</evidence>
<accession>A0A016SLV8</accession>
<sequence>MNPIQDPYDNASKNGCFDLIPGVSLVHFPCKVENRNIGGVGFLINSTVQHLVDSHEFISPRLAILRLRTKEQGTISIINGYAPTSAATDEEREGFYQLLEETVREEKSYYKFVIGDFNAIVGTNCNGDWRLGPHGCATRNENGERLLDFLSACRLFHGNSMFEKPAKRRWTWESPNGLTRSEIDHILTNRRWSLFDVSVLPSFDTGSDHRLIRAKITLNKKNFKRDTHRPAPHKIPTFKSADLESAIESNTWTLFEDPTEDYDHLVRGLLKCADASRLSQPTTIPRLNAHATALLEKRKAVKLDPNATHLEKVITGKACRVAVKESLRDYRRTKLLEAAETKSSIKRCKRDLNDQRNVMAALKDKEGKMQSSRRAMENIVQQFYTELFRSSTLVPRCPLPPPEDLLPILESEVGQAIKSMKKGTAPGPDNIPADLLRAGSTALHSVLARHFNHYLRKGMIPDQWKESKTILLFKKGQREDIANYRPISLLSVVYKTFTKILLNRMERILDDYQPVEQAGFRKNFSCMDNIQAVTQLIERSREYHLPLVLVFVDYKKAFDSVETNAVLNALAHAGVPSVYIRLLEQCFSDNSTIIQLFDRKLKIPIERGVRQGDTISPKLFTAALQYAMSELDWEDKGYSIDGKKVSNLRFADDIVLVANSTAEMETMVNELNVAGLKIGLEMNMSKTQLMWCDAGEVNLAGKTLQRVDSYVYLGRELNMRNNIAPEITRRRRAAWAAFGSIREVTDQIKDPALRASIFNASVLPAMCYATETWPDNETIAKAMRTTHRALERCLLKTSRYQQWHQGLRSTELREKSQLKDPLQYMQRMKHRWAGHLLRRNDDRWSLRVTEWLPRNKTRPLGRPPTRWADSFTKYFRQRGLPHWMQVARNRAVWRSCGPR</sequence>
<dbReference type="SUPFAM" id="SSF56672">
    <property type="entry name" value="DNA/RNA polymerases"/>
    <property type="match status" value="1"/>
</dbReference>
<evidence type="ECO:0000259" key="2">
    <source>
        <dbReference type="PROSITE" id="PS50878"/>
    </source>
</evidence>
<feature type="coiled-coil region" evidence="1">
    <location>
        <begin position="345"/>
        <end position="382"/>
    </location>
</feature>
<name>A0A016SLV8_9BILA</name>
<dbReference type="InterPro" id="IPR043502">
    <property type="entry name" value="DNA/RNA_pol_sf"/>
</dbReference>
<evidence type="ECO:0000256" key="1">
    <source>
        <dbReference type="SAM" id="Coils"/>
    </source>
</evidence>
<dbReference type="CDD" id="cd09076">
    <property type="entry name" value="L1-EN"/>
    <property type="match status" value="1"/>
</dbReference>
<organism evidence="3 4">
    <name type="scientific">Ancylostoma ceylanicum</name>
    <dbReference type="NCBI Taxonomy" id="53326"/>
    <lineage>
        <taxon>Eukaryota</taxon>
        <taxon>Metazoa</taxon>
        <taxon>Ecdysozoa</taxon>
        <taxon>Nematoda</taxon>
        <taxon>Chromadorea</taxon>
        <taxon>Rhabditida</taxon>
        <taxon>Rhabditina</taxon>
        <taxon>Rhabditomorpha</taxon>
        <taxon>Strongyloidea</taxon>
        <taxon>Ancylostomatidae</taxon>
        <taxon>Ancylostomatinae</taxon>
        <taxon>Ancylostoma</taxon>
    </lineage>
</organism>
<dbReference type="EMBL" id="JARK01001543">
    <property type="protein sequence ID" value="EYB91356.1"/>
    <property type="molecule type" value="Genomic_DNA"/>
</dbReference>
<dbReference type="Pfam" id="PF00078">
    <property type="entry name" value="RVT_1"/>
    <property type="match status" value="1"/>
</dbReference>
<comment type="caution">
    <text evidence="3">The sequence shown here is derived from an EMBL/GenBank/DDBJ whole genome shotgun (WGS) entry which is preliminary data.</text>
</comment>
<evidence type="ECO:0000313" key="3">
    <source>
        <dbReference type="EMBL" id="EYB91356.1"/>
    </source>
</evidence>
<dbReference type="PROSITE" id="PS50878">
    <property type="entry name" value="RT_POL"/>
    <property type="match status" value="1"/>
</dbReference>
<dbReference type="PANTHER" id="PTHR47027">
    <property type="entry name" value="REVERSE TRANSCRIPTASE DOMAIN-CONTAINING PROTEIN"/>
    <property type="match status" value="1"/>
</dbReference>
<dbReference type="Pfam" id="PF03372">
    <property type="entry name" value="Exo_endo_phos"/>
    <property type="match status" value="1"/>
</dbReference>
<keyword evidence="1" id="KW-0175">Coiled coil</keyword>
<feature type="domain" description="Reverse transcriptase" evidence="2">
    <location>
        <begin position="453"/>
        <end position="717"/>
    </location>
</feature>
<dbReference type="CDD" id="cd01650">
    <property type="entry name" value="RT_nLTR_like"/>
    <property type="match status" value="1"/>
</dbReference>
<dbReference type="PANTHER" id="PTHR47027:SF20">
    <property type="entry name" value="REVERSE TRANSCRIPTASE-LIKE PROTEIN WITH RNA-DIRECTED DNA POLYMERASE DOMAIN"/>
    <property type="match status" value="1"/>
</dbReference>
<dbReference type="Gene3D" id="3.60.10.10">
    <property type="entry name" value="Endonuclease/exonuclease/phosphatase"/>
    <property type="match status" value="1"/>
</dbReference>
<protein>
    <recommendedName>
        <fullName evidence="2">Reverse transcriptase domain-containing protein</fullName>
    </recommendedName>
</protein>
<dbReference type="AlphaFoldDB" id="A0A016SLV8"/>
<gene>
    <name evidence="3" type="primary">Acey_s0207.g2044</name>
    <name evidence="3" type="ORF">Y032_0207g2044</name>
</gene>
<dbReference type="InterPro" id="IPR036691">
    <property type="entry name" value="Endo/exonu/phosph_ase_sf"/>
</dbReference>
<dbReference type="STRING" id="53326.A0A016SLV8"/>
<dbReference type="InterPro" id="IPR000477">
    <property type="entry name" value="RT_dom"/>
</dbReference>
<dbReference type="SUPFAM" id="SSF56219">
    <property type="entry name" value="DNase I-like"/>
    <property type="match status" value="1"/>
</dbReference>
<dbReference type="OrthoDB" id="410104at2759"/>
<reference evidence="4" key="1">
    <citation type="journal article" date="2015" name="Nat. Genet.">
        <title>The genome and transcriptome of the zoonotic hookworm Ancylostoma ceylanicum identify infection-specific gene families.</title>
        <authorList>
            <person name="Schwarz E.M."/>
            <person name="Hu Y."/>
            <person name="Antoshechkin I."/>
            <person name="Miller M.M."/>
            <person name="Sternberg P.W."/>
            <person name="Aroian R.V."/>
        </authorList>
    </citation>
    <scope>NUCLEOTIDE SEQUENCE</scope>
    <source>
        <strain evidence="4">HY135</strain>
    </source>
</reference>
<proteinExistence type="predicted"/>
<keyword evidence="4" id="KW-1185">Reference proteome</keyword>
<dbReference type="InterPro" id="IPR005135">
    <property type="entry name" value="Endo/exonuclease/phosphatase"/>
</dbReference>
<dbReference type="GO" id="GO:0003824">
    <property type="term" value="F:catalytic activity"/>
    <property type="evidence" value="ECO:0007669"/>
    <property type="project" value="InterPro"/>
</dbReference>